<dbReference type="EMBL" id="LBNQ01000026">
    <property type="protein sequence ID" value="KKW67651.1"/>
    <property type="molecule type" value="Genomic_DNA"/>
</dbReference>
<dbReference type="AlphaFoldDB" id="A0A0U1PYV5"/>
<dbReference type="Proteomes" id="UP000050580">
    <property type="component" value="Unassembled WGS sequence"/>
</dbReference>
<proteinExistence type="inferred from homology"/>
<feature type="compositionally biased region" description="Basic and acidic residues" evidence="3">
    <location>
        <begin position="8"/>
        <end position="18"/>
    </location>
</feature>
<dbReference type="InterPro" id="IPR006261">
    <property type="entry name" value="dGTPase"/>
</dbReference>
<evidence type="ECO:0000313" key="6">
    <source>
        <dbReference type="Proteomes" id="UP000050580"/>
    </source>
</evidence>
<organism evidence="5 6">
    <name type="scientific">Lampropedia cohaerens</name>
    <dbReference type="NCBI Taxonomy" id="1610491"/>
    <lineage>
        <taxon>Bacteria</taxon>
        <taxon>Pseudomonadati</taxon>
        <taxon>Pseudomonadota</taxon>
        <taxon>Betaproteobacteria</taxon>
        <taxon>Burkholderiales</taxon>
        <taxon>Comamonadaceae</taxon>
        <taxon>Lampropedia</taxon>
    </lineage>
</organism>
<feature type="domain" description="HD" evidence="4">
    <location>
        <begin position="66"/>
        <end position="258"/>
    </location>
</feature>
<comment type="similarity">
    <text evidence="2">Belongs to the dGTPase family. Type 2 subfamily.</text>
</comment>
<dbReference type="InterPro" id="IPR003607">
    <property type="entry name" value="HD/PDEase_dom"/>
</dbReference>
<dbReference type="STRING" id="1610491.AAV94_09540"/>
<dbReference type="NCBIfam" id="TIGR01353">
    <property type="entry name" value="dGTP_triPase"/>
    <property type="match status" value="1"/>
</dbReference>
<dbReference type="CDD" id="cd00077">
    <property type="entry name" value="HDc"/>
    <property type="match status" value="1"/>
</dbReference>
<name>A0A0U1PYV5_9BURK</name>
<feature type="region of interest" description="Disordered" evidence="3">
    <location>
        <begin position="1"/>
        <end position="25"/>
    </location>
</feature>
<evidence type="ECO:0000259" key="4">
    <source>
        <dbReference type="PROSITE" id="PS51831"/>
    </source>
</evidence>
<dbReference type="Pfam" id="PF01966">
    <property type="entry name" value="HD"/>
    <property type="match status" value="1"/>
</dbReference>
<dbReference type="GO" id="GO:0006203">
    <property type="term" value="P:dGTP catabolic process"/>
    <property type="evidence" value="ECO:0007669"/>
    <property type="project" value="TreeGrafter"/>
</dbReference>
<dbReference type="InterPro" id="IPR050135">
    <property type="entry name" value="dGTPase-like"/>
</dbReference>
<dbReference type="InterPro" id="IPR023023">
    <property type="entry name" value="dNTPase_2"/>
</dbReference>
<dbReference type="SUPFAM" id="SSF109604">
    <property type="entry name" value="HD-domain/PDEase-like"/>
    <property type="match status" value="1"/>
</dbReference>
<dbReference type="InterPro" id="IPR026875">
    <property type="entry name" value="PHydrolase_assoc_dom"/>
</dbReference>
<dbReference type="NCBIfam" id="NF041026">
    <property type="entry name" value="antiphage_dGTPase"/>
    <property type="match status" value="1"/>
</dbReference>
<evidence type="ECO:0000313" key="5">
    <source>
        <dbReference type="EMBL" id="KKW67651.1"/>
    </source>
</evidence>
<dbReference type="InterPro" id="IPR006674">
    <property type="entry name" value="HD_domain"/>
</dbReference>
<dbReference type="GO" id="GO:0008832">
    <property type="term" value="F:dGTPase activity"/>
    <property type="evidence" value="ECO:0007669"/>
    <property type="project" value="TreeGrafter"/>
</dbReference>
<evidence type="ECO:0000256" key="1">
    <source>
        <dbReference type="ARBA" id="ARBA00022801"/>
    </source>
</evidence>
<evidence type="ECO:0000256" key="3">
    <source>
        <dbReference type="SAM" id="MobiDB-lite"/>
    </source>
</evidence>
<keyword evidence="6" id="KW-1185">Reference proteome</keyword>
<dbReference type="PROSITE" id="PS51831">
    <property type="entry name" value="HD"/>
    <property type="match status" value="1"/>
</dbReference>
<keyword evidence="1 2" id="KW-0378">Hydrolase</keyword>
<dbReference type="Pfam" id="PF13286">
    <property type="entry name" value="HD_assoc"/>
    <property type="match status" value="1"/>
</dbReference>
<dbReference type="PANTHER" id="PTHR11373:SF40">
    <property type="entry name" value="DEOXYGUANOSINETRIPHOSPHATE TRIPHOSPHOHYDROLASE-LIKE PROTEIN 2"/>
    <property type="match status" value="1"/>
</dbReference>
<dbReference type="Gene3D" id="1.10.3210.10">
    <property type="entry name" value="Hypothetical protein af1432"/>
    <property type="match status" value="1"/>
</dbReference>
<dbReference type="HAMAP" id="MF_01212">
    <property type="entry name" value="dGTPase_type2"/>
    <property type="match status" value="1"/>
</dbReference>
<dbReference type="OrthoDB" id="9803619at2"/>
<comment type="caution">
    <text evidence="5">The sequence shown here is derived from an EMBL/GenBank/DDBJ whole genome shotgun (WGS) entry which is preliminary data.</text>
</comment>
<sequence>MPESSAWTERKRHSDEGHVAGQFNAQTADAQFQRDRARLIHCAAFRRLQSKTQVHHLGDGDFYRTRLTHSLEVAQLGSGIVLHLQQAQPQYAAQLPSPMLMEAICLAHDLGHPPFGHGGEAALNGIMRDFGGFEGNGQTLRIATRLGEYSESHGLDLTRRTLLGVLKYPALHRDVARYPNTTASNDQRRTRATPCKPPKCIHDEEGDILAWILAPFSPSDRALFRTLDFPPQGVGHGRTRYKAFDTSIMELADDIAYGVHDLEDAIALRLISRADWQAQVVDPAQALVWEDAPARQRFDALLHFATSQLFLGGDKPRKHAISRLVNFLIGHVHVVEQRLFASPMLDLQARMDGSAQDFLQLLKDFVMQYVILRPQLQELEFKGQQIVLQLFQVLLDNPQRLLPLEHQHLLRSGAPLQRTVCDFVASMTDTDATRRYGRLFAAPMATLQGV</sequence>
<dbReference type="RefSeq" id="WP_046742123.1">
    <property type="nucleotide sequence ID" value="NZ_LBNQ01000026.1"/>
</dbReference>
<evidence type="ECO:0000256" key="2">
    <source>
        <dbReference type="HAMAP-Rule" id="MF_01212"/>
    </source>
</evidence>
<dbReference type="NCBIfam" id="NF003701">
    <property type="entry name" value="PRK05318.1"/>
    <property type="match status" value="1"/>
</dbReference>
<protein>
    <recommendedName>
        <fullName evidence="2">Deoxyguanosinetriphosphate triphosphohydrolase-like protein</fullName>
    </recommendedName>
</protein>
<gene>
    <name evidence="5" type="ORF">AAV94_09540</name>
</gene>
<accession>A0A0U1PYV5</accession>
<dbReference type="SMART" id="SM00471">
    <property type="entry name" value="HDc"/>
    <property type="match status" value="1"/>
</dbReference>
<dbReference type="PANTHER" id="PTHR11373">
    <property type="entry name" value="DEOXYNUCLEOSIDE TRIPHOSPHATE TRIPHOSPHOHYDROLASE"/>
    <property type="match status" value="1"/>
</dbReference>
<reference evidence="5 6" key="1">
    <citation type="submission" date="2015-05" db="EMBL/GenBank/DDBJ databases">
        <title>Draft genome sequence of Lampropedia sp. CT6, isolated from the microbial mat of a hot water spring, located at Manikaran, India.</title>
        <authorList>
            <person name="Tripathi C."/>
            <person name="Rani P."/>
            <person name="Mahato N.K."/>
            <person name="Lal R."/>
        </authorList>
    </citation>
    <scope>NUCLEOTIDE SEQUENCE [LARGE SCALE GENOMIC DNA]</scope>
    <source>
        <strain evidence="5 6">CT6</strain>
    </source>
</reference>